<keyword evidence="2" id="KW-1185">Reference proteome</keyword>
<protein>
    <submittedName>
        <fullName evidence="1">Uncharacterized protein</fullName>
    </submittedName>
</protein>
<organism evidence="1 2">
    <name type="scientific">Protea cynaroides</name>
    <dbReference type="NCBI Taxonomy" id="273540"/>
    <lineage>
        <taxon>Eukaryota</taxon>
        <taxon>Viridiplantae</taxon>
        <taxon>Streptophyta</taxon>
        <taxon>Embryophyta</taxon>
        <taxon>Tracheophyta</taxon>
        <taxon>Spermatophyta</taxon>
        <taxon>Magnoliopsida</taxon>
        <taxon>Proteales</taxon>
        <taxon>Proteaceae</taxon>
        <taxon>Protea</taxon>
    </lineage>
</organism>
<dbReference type="AlphaFoldDB" id="A0A9Q0KR48"/>
<evidence type="ECO:0000313" key="1">
    <source>
        <dbReference type="EMBL" id="KAJ4975292.1"/>
    </source>
</evidence>
<name>A0A9Q0KR48_9MAGN</name>
<sequence>MAIRTTRKQEAIIRDVWGWSHNKVRAIKVSCRQMLQLSALTKESYVSPLSTSTTMRAPVLAITPATPRHFFPIDGNISRYQGVSNKVEIPLNDALTILFIHRVGSRERTRFSSVVPSDPNFDRRMKVPTNVFLDNHQNSHEAEMDTVPSASVRWRQVLSRAGESRRENPAQVWPRITRHAYPHIDIGAG</sequence>
<comment type="caution">
    <text evidence="1">The sequence shown here is derived from an EMBL/GenBank/DDBJ whole genome shotgun (WGS) entry which is preliminary data.</text>
</comment>
<reference evidence="1" key="1">
    <citation type="journal article" date="2023" name="Plant J.">
        <title>The genome of the king protea, Protea cynaroides.</title>
        <authorList>
            <person name="Chang J."/>
            <person name="Duong T.A."/>
            <person name="Schoeman C."/>
            <person name="Ma X."/>
            <person name="Roodt D."/>
            <person name="Barker N."/>
            <person name="Li Z."/>
            <person name="Van de Peer Y."/>
            <person name="Mizrachi E."/>
        </authorList>
    </citation>
    <scope>NUCLEOTIDE SEQUENCE</scope>
    <source>
        <tissue evidence="1">Young leaves</tissue>
    </source>
</reference>
<accession>A0A9Q0KR48</accession>
<proteinExistence type="predicted"/>
<dbReference type="Proteomes" id="UP001141806">
    <property type="component" value="Unassembled WGS sequence"/>
</dbReference>
<evidence type="ECO:0000313" key="2">
    <source>
        <dbReference type="Proteomes" id="UP001141806"/>
    </source>
</evidence>
<gene>
    <name evidence="1" type="ORF">NE237_000398</name>
</gene>
<dbReference type="EMBL" id="JAMYWD010000003">
    <property type="protein sequence ID" value="KAJ4975292.1"/>
    <property type="molecule type" value="Genomic_DNA"/>
</dbReference>